<comment type="function">
    <text evidence="8">Catalyzes the transfer of the enolpyruvyl moiety of phosphoenolpyruvate (PEP) to the 5-hydroxyl of shikimate-3-phosphate (S3P) to produce enolpyruvyl shikimate-3-phosphate and inorganic phosphate.</text>
</comment>
<dbReference type="GO" id="GO:0009423">
    <property type="term" value="P:chorismate biosynthetic process"/>
    <property type="evidence" value="ECO:0007669"/>
    <property type="project" value="UniProtKB-UniRule"/>
</dbReference>
<organism evidence="10 11">
    <name type="scientific">Campylobacter iguaniorum</name>
    <dbReference type="NCBI Taxonomy" id="1244531"/>
    <lineage>
        <taxon>Bacteria</taxon>
        <taxon>Pseudomonadati</taxon>
        <taxon>Campylobacterota</taxon>
        <taxon>Epsilonproteobacteria</taxon>
        <taxon>Campylobacterales</taxon>
        <taxon>Campylobacteraceae</taxon>
        <taxon>Campylobacter</taxon>
    </lineage>
</organism>
<dbReference type="PROSITE" id="PS00104">
    <property type="entry name" value="EPSP_SYNTHASE_1"/>
    <property type="match status" value="1"/>
</dbReference>
<dbReference type="UniPathway" id="UPA00053">
    <property type="reaction ID" value="UER00089"/>
</dbReference>
<keyword evidence="5 8" id="KW-0808">Transferase</keyword>
<evidence type="ECO:0000256" key="1">
    <source>
        <dbReference type="ARBA" id="ARBA00004811"/>
    </source>
</evidence>
<comment type="pathway">
    <text evidence="1 8">Metabolic intermediate biosynthesis; chorismate biosynthesis; chorismate from D-erythrose 4-phosphate and phosphoenolpyruvate: step 6/7.</text>
</comment>
<dbReference type="InterPro" id="IPR036968">
    <property type="entry name" value="Enolpyruvate_Tfrase_sf"/>
</dbReference>
<feature type="active site" description="Proton acceptor" evidence="8">
    <location>
        <position position="311"/>
    </location>
</feature>
<dbReference type="eggNOG" id="COG0128">
    <property type="taxonomic scope" value="Bacteria"/>
</dbReference>
<gene>
    <name evidence="8 10" type="primary">aroA</name>
    <name evidence="10" type="ORF">CIG1485E_1278</name>
</gene>
<dbReference type="PROSITE" id="PS00885">
    <property type="entry name" value="EPSP_SYNTHASE_2"/>
    <property type="match status" value="1"/>
</dbReference>
<comment type="caution">
    <text evidence="8">Lacks conserved residue(s) required for the propagation of feature annotation.</text>
</comment>
<dbReference type="STRING" id="1244531.CIG2463D_1411"/>
<comment type="similarity">
    <text evidence="2 8">Belongs to the EPSP synthase family.</text>
</comment>
<dbReference type="InterPro" id="IPR006264">
    <property type="entry name" value="EPSP_synthase"/>
</dbReference>
<name>A0A076FAU5_9BACT</name>
<feature type="binding site" evidence="8">
    <location>
        <position position="21"/>
    </location>
    <ligand>
        <name>phosphoenolpyruvate</name>
        <dbReference type="ChEBI" id="CHEBI:58702"/>
    </ligand>
</feature>
<feature type="binding site" evidence="8">
    <location>
        <position position="119"/>
    </location>
    <ligand>
        <name>phosphoenolpyruvate</name>
        <dbReference type="ChEBI" id="CHEBI:58702"/>
    </ligand>
</feature>
<feature type="domain" description="Enolpyruvate transferase" evidence="9">
    <location>
        <begin position="16"/>
        <end position="415"/>
    </location>
</feature>
<evidence type="ECO:0000256" key="4">
    <source>
        <dbReference type="ARBA" id="ARBA00022605"/>
    </source>
</evidence>
<feature type="binding site" evidence="8">
    <location>
        <position position="166"/>
    </location>
    <ligand>
        <name>phosphoenolpyruvate</name>
        <dbReference type="ChEBI" id="CHEBI:58702"/>
    </ligand>
</feature>
<dbReference type="PANTHER" id="PTHR21090">
    <property type="entry name" value="AROM/DEHYDROQUINATE SYNTHASE"/>
    <property type="match status" value="1"/>
</dbReference>
<feature type="binding site" evidence="8">
    <location>
        <position position="166"/>
    </location>
    <ligand>
        <name>3-phosphoshikimate</name>
        <dbReference type="ChEBI" id="CHEBI:145989"/>
    </ligand>
</feature>
<dbReference type="GO" id="GO:0005737">
    <property type="term" value="C:cytoplasm"/>
    <property type="evidence" value="ECO:0007669"/>
    <property type="project" value="UniProtKB-SubCell"/>
</dbReference>
<dbReference type="HAMAP" id="MF_00210">
    <property type="entry name" value="EPSP_synth"/>
    <property type="match status" value="1"/>
</dbReference>
<keyword evidence="11" id="KW-1185">Reference proteome</keyword>
<dbReference type="RefSeq" id="WP_038454738.1">
    <property type="nucleotide sequence ID" value="NZ_CP009043.1"/>
</dbReference>
<dbReference type="GO" id="GO:0009073">
    <property type="term" value="P:aromatic amino acid family biosynthetic process"/>
    <property type="evidence" value="ECO:0007669"/>
    <property type="project" value="UniProtKB-KW"/>
</dbReference>
<dbReference type="OrthoDB" id="9809920at2"/>
<protein>
    <recommendedName>
        <fullName evidence="8">3-phosphoshikimate 1-carboxyvinyltransferase</fullName>
        <ecNumber evidence="8">2.5.1.19</ecNumber>
    </recommendedName>
    <alternativeName>
        <fullName evidence="8">5-enolpyruvylshikimate-3-phosphate synthase</fullName>
        <shortName evidence="8">EPSP synthase</shortName>
        <shortName evidence="8">EPSPS</shortName>
    </alternativeName>
</protein>
<comment type="catalytic activity">
    <reaction evidence="7">
        <text>3-phosphoshikimate + phosphoenolpyruvate = 5-O-(1-carboxyvinyl)-3-phosphoshikimate + phosphate</text>
        <dbReference type="Rhea" id="RHEA:21256"/>
        <dbReference type="ChEBI" id="CHEBI:43474"/>
        <dbReference type="ChEBI" id="CHEBI:57701"/>
        <dbReference type="ChEBI" id="CHEBI:58702"/>
        <dbReference type="ChEBI" id="CHEBI:145989"/>
        <dbReference type="EC" id="2.5.1.19"/>
    </reaction>
    <physiologicalReaction direction="left-to-right" evidence="7">
        <dbReference type="Rhea" id="RHEA:21257"/>
    </physiologicalReaction>
</comment>
<keyword evidence="6 8" id="KW-0057">Aromatic amino acid biosynthesis</keyword>
<feature type="binding site" evidence="8">
    <location>
        <position position="164"/>
    </location>
    <ligand>
        <name>3-phosphoshikimate</name>
        <dbReference type="ChEBI" id="CHEBI:145989"/>
    </ligand>
</feature>
<feature type="binding site" evidence="8">
    <location>
        <position position="342"/>
    </location>
    <ligand>
        <name>phosphoenolpyruvate</name>
        <dbReference type="ChEBI" id="CHEBI:58702"/>
    </ligand>
</feature>
<dbReference type="Gene3D" id="3.65.10.10">
    <property type="entry name" value="Enolpyruvate transferase domain"/>
    <property type="match status" value="2"/>
</dbReference>
<comment type="subunit">
    <text evidence="8">Monomer.</text>
</comment>
<feature type="binding site" evidence="8">
    <location>
        <position position="91"/>
    </location>
    <ligand>
        <name>phosphoenolpyruvate</name>
        <dbReference type="ChEBI" id="CHEBI:58702"/>
    </ligand>
</feature>
<dbReference type="PIRSF" id="PIRSF000505">
    <property type="entry name" value="EPSPS"/>
    <property type="match status" value="1"/>
</dbReference>
<evidence type="ECO:0000256" key="7">
    <source>
        <dbReference type="ARBA" id="ARBA00044633"/>
    </source>
</evidence>
<proteinExistence type="inferred from homology"/>
<accession>A0A076FAU5</accession>
<evidence type="ECO:0000256" key="6">
    <source>
        <dbReference type="ARBA" id="ARBA00023141"/>
    </source>
</evidence>
<reference evidence="11" key="1">
    <citation type="journal article" date="2014" name="Genome Announc.">
        <title>Complete Genome Sequence of Campylobacter iguaniorum Strain 1485ET, Isolated from a Bearded Dragon (Pogona vitticeps).</title>
        <authorList>
            <person name="Gilbert M.J."/>
            <person name="Miller W.G."/>
            <person name="Yee E."/>
            <person name="Kik M."/>
            <person name="Wagenaar J.A."/>
            <person name="Duim B."/>
        </authorList>
    </citation>
    <scope>NUCLEOTIDE SEQUENCE [LARGE SCALE GENOMIC DNA]</scope>
    <source>
        <strain evidence="11">1485E</strain>
    </source>
</reference>
<dbReference type="GO" id="GO:0008652">
    <property type="term" value="P:amino acid biosynthetic process"/>
    <property type="evidence" value="ECO:0007669"/>
    <property type="project" value="UniProtKB-KW"/>
</dbReference>
<keyword evidence="3 8" id="KW-0963">Cytoplasm</keyword>
<keyword evidence="4 8" id="KW-0028">Amino-acid biosynthesis</keyword>
<dbReference type="HOGENOM" id="CLU_024321_0_1_7"/>
<dbReference type="Proteomes" id="UP000028486">
    <property type="component" value="Chromosome"/>
</dbReference>
<dbReference type="AlphaFoldDB" id="A0A076FAU5"/>
<evidence type="ECO:0000313" key="11">
    <source>
        <dbReference type="Proteomes" id="UP000028486"/>
    </source>
</evidence>
<feature type="binding site" evidence="8">
    <location>
        <position position="22"/>
    </location>
    <ligand>
        <name>3-phosphoshikimate</name>
        <dbReference type="ChEBI" id="CHEBI:145989"/>
    </ligand>
</feature>
<dbReference type="CDD" id="cd01556">
    <property type="entry name" value="EPSP_synthase"/>
    <property type="match status" value="1"/>
</dbReference>
<evidence type="ECO:0000259" key="9">
    <source>
        <dbReference type="Pfam" id="PF00275"/>
    </source>
</evidence>
<dbReference type="EMBL" id="CP009043">
    <property type="protein sequence ID" value="AII15111.1"/>
    <property type="molecule type" value="Genomic_DNA"/>
</dbReference>
<feature type="binding site" evidence="8">
    <location>
        <position position="21"/>
    </location>
    <ligand>
        <name>3-phosphoshikimate</name>
        <dbReference type="ChEBI" id="CHEBI:145989"/>
    </ligand>
</feature>
<feature type="binding site" evidence="8">
    <location>
        <position position="338"/>
    </location>
    <ligand>
        <name>3-phosphoshikimate</name>
        <dbReference type="ChEBI" id="CHEBI:145989"/>
    </ligand>
</feature>
<evidence type="ECO:0000256" key="2">
    <source>
        <dbReference type="ARBA" id="ARBA00009948"/>
    </source>
</evidence>
<evidence type="ECO:0000313" key="10">
    <source>
        <dbReference type="EMBL" id="AII15111.1"/>
    </source>
</evidence>
<evidence type="ECO:0000256" key="8">
    <source>
        <dbReference type="HAMAP-Rule" id="MF_00210"/>
    </source>
</evidence>
<dbReference type="PANTHER" id="PTHR21090:SF5">
    <property type="entry name" value="PENTAFUNCTIONAL AROM POLYPEPTIDE"/>
    <property type="match status" value="1"/>
</dbReference>
<feature type="binding site" evidence="8">
    <location>
        <position position="26"/>
    </location>
    <ligand>
        <name>3-phosphoshikimate</name>
        <dbReference type="ChEBI" id="CHEBI:145989"/>
    </ligand>
</feature>
<dbReference type="Pfam" id="PF00275">
    <property type="entry name" value="EPSP_synthase"/>
    <property type="match status" value="1"/>
</dbReference>
<dbReference type="NCBIfam" id="TIGR01356">
    <property type="entry name" value="aroA"/>
    <property type="match status" value="1"/>
</dbReference>
<comment type="subcellular location">
    <subcellularLocation>
        <location evidence="8">Cytoplasm</location>
    </subcellularLocation>
</comment>
<dbReference type="GO" id="GO:0003866">
    <property type="term" value="F:3-phosphoshikimate 1-carboxyvinyltransferase activity"/>
    <property type="evidence" value="ECO:0007669"/>
    <property type="project" value="UniProtKB-UniRule"/>
</dbReference>
<dbReference type="InterPro" id="IPR023193">
    <property type="entry name" value="EPSP_synthase_CS"/>
</dbReference>
<dbReference type="FunFam" id="3.65.10.10:FF:000005">
    <property type="entry name" value="3-phosphoshikimate 1-carboxyvinyltransferase"/>
    <property type="match status" value="1"/>
</dbReference>
<evidence type="ECO:0000256" key="5">
    <source>
        <dbReference type="ARBA" id="ARBA00022679"/>
    </source>
</evidence>
<dbReference type="EC" id="2.5.1.19" evidence="8"/>
<feature type="binding site" evidence="8">
    <location>
        <position position="384"/>
    </location>
    <ligand>
        <name>phosphoenolpyruvate</name>
        <dbReference type="ChEBI" id="CHEBI:58702"/>
    </ligand>
</feature>
<sequence length="426" mass="46461">MRIEPLNKPINHEFSELSSDKSISHRCAIFSLLSDQKSIIKNYLEAEDTLNSLKIIKSLGAIVEKKGDTYEITPPSSISSPNRVLECGNSGTAMRIFMGLLAGNEGFFVLSGDRYLNERPMKRVGDPLTKVGAKIDGRENGNKAPIAIRGSKLKHFEYESKIASAQVKTALILAGLCANGCKFGEPELSRDHSEKMLQGMGAGVKTDGLNLTIEPLNGKKLKPLEITVPNDPSSCFFYAVAAAIIPGSKVKIKNILLNKTRIEAFKVLEKMGAKISYQTTSSQYEEIGDICVEHGELNAIEVSQNISWLIDEAPALAIAFACANGTSRLINAKELRVKECDRIAVTVAALKRCGIEARELKDGFEITGSKSPKMATIDSHGDHRIAMSFAILGLKCGMDIEKSEFIATSFPKFSQFLKELGARVED</sequence>
<dbReference type="KEGG" id="caj:CIG1485E_1278"/>
<dbReference type="SUPFAM" id="SSF55205">
    <property type="entry name" value="EPT/RTPC-like"/>
    <property type="match status" value="1"/>
</dbReference>
<evidence type="ECO:0000256" key="3">
    <source>
        <dbReference type="ARBA" id="ARBA00022490"/>
    </source>
</evidence>
<dbReference type="InterPro" id="IPR001986">
    <property type="entry name" value="Enolpyruvate_Tfrase_dom"/>
</dbReference>
<feature type="binding site" evidence="8">
    <location>
        <position position="311"/>
    </location>
    <ligand>
        <name>3-phosphoshikimate</name>
        <dbReference type="ChEBI" id="CHEBI:145989"/>
    </ligand>
</feature>
<dbReference type="InterPro" id="IPR013792">
    <property type="entry name" value="RNA3'P_cycl/enolpyr_Trfase_a/b"/>
</dbReference>